<name>A0A629CCA8_SALET</name>
<sequence length="92" mass="10103">MKNSVWYLICFFCGILAASIYNISKEPERINGPDFTAFQLRDIFNKQKAGCSLASVSGSSVNGGEWNLDYICPNGNIQSPVFTNTGEEKTGQ</sequence>
<accession>A0A629CCA8</accession>
<reference evidence="2" key="1">
    <citation type="submission" date="2018-07" db="EMBL/GenBank/DDBJ databases">
        <authorList>
            <consortium name="PulseNet: The National Subtyping Network for Foodborne Disease Surveillance"/>
            <person name="Tarr C.L."/>
            <person name="Trees E."/>
            <person name="Katz L.S."/>
            <person name="Carleton-Romer H.A."/>
            <person name="Stroika S."/>
            <person name="Kucerova Z."/>
            <person name="Roache K.F."/>
            <person name="Sabol A.L."/>
            <person name="Besser J."/>
            <person name="Gerner-Smidt P."/>
        </authorList>
    </citation>
    <scope>NUCLEOTIDE SEQUENCE</scope>
    <source>
        <strain evidence="2">PNUSAS008386</strain>
    </source>
</reference>
<evidence type="ECO:0000256" key="1">
    <source>
        <dbReference type="SAM" id="Phobius"/>
    </source>
</evidence>
<comment type="caution">
    <text evidence="2">The sequence shown here is derived from an EMBL/GenBank/DDBJ whole genome shotgun (WGS) entry which is preliminary data.</text>
</comment>
<gene>
    <name evidence="2" type="ORF">B1277_17995</name>
</gene>
<keyword evidence="1" id="KW-1133">Transmembrane helix</keyword>
<keyword evidence="1" id="KW-0472">Membrane</keyword>
<keyword evidence="1" id="KW-0812">Transmembrane</keyword>
<dbReference type="EMBL" id="AAMBTZ010000041">
    <property type="protein sequence ID" value="EDF7398762.1"/>
    <property type="molecule type" value="Genomic_DNA"/>
</dbReference>
<dbReference type="AlphaFoldDB" id="A0A629CCA8"/>
<proteinExistence type="predicted"/>
<organism evidence="2">
    <name type="scientific">Salmonella enterica subsp. enterica serovar Tennessee</name>
    <dbReference type="NCBI Taxonomy" id="143221"/>
    <lineage>
        <taxon>Bacteria</taxon>
        <taxon>Pseudomonadati</taxon>
        <taxon>Pseudomonadota</taxon>
        <taxon>Gammaproteobacteria</taxon>
        <taxon>Enterobacterales</taxon>
        <taxon>Enterobacteriaceae</taxon>
        <taxon>Salmonella</taxon>
    </lineage>
</organism>
<protein>
    <submittedName>
        <fullName evidence="2">Uncharacterized protein</fullName>
    </submittedName>
</protein>
<feature type="transmembrane region" description="Helical" evidence="1">
    <location>
        <begin position="6"/>
        <end position="23"/>
    </location>
</feature>
<evidence type="ECO:0000313" key="2">
    <source>
        <dbReference type="EMBL" id="EDF7398762.1"/>
    </source>
</evidence>